<comment type="caution">
    <text evidence="3">The sequence shown here is derived from an EMBL/GenBank/DDBJ whole genome shotgun (WGS) entry which is preliminary data.</text>
</comment>
<dbReference type="EMBL" id="AJIL01000071">
    <property type="protein sequence ID" value="KNE97217.1"/>
    <property type="molecule type" value="Genomic_DNA"/>
</dbReference>
<dbReference type="InterPro" id="IPR002110">
    <property type="entry name" value="Ankyrin_rpt"/>
</dbReference>
<dbReference type="Proteomes" id="UP000054564">
    <property type="component" value="Unassembled WGS sequence"/>
</dbReference>
<dbReference type="Pfam" id="PF13606">
    <property type="entry name" value="Ank_3"/>
    <property type="match status" value="1"/>
</dbReference>
<dbReference type="SMART" id="SM00248">
    <property type="entry name" value="ANK"/>
    <property type="match status" value="1"/>
</dbReference>
<feature type="region of interest" description="Disordered" evidence="2">
    <location>
        <begin position="1"/>
        <end position="69"/>
    </location>
</feature>
<gene>
    <name evidence="3" type="ORF">PSTG_09478</name>
</gene>
<dbReference type="Gene3D" id="1.25.40.20">
    <property type="entry name" value="Ankyrin repeat-containing domain"/>
    <property type="match status" value="1"/>
</dbReference>
<name>A0A0L0VD35_9BASI</name>
<evidence type="ECO:0000256" key="2">
    <source>
        <dbReference type="SAM" id="MobiDB-lite"/>
    </source>
</evidence>
<dbReference type="PROSITE" id="PS50088">
    <property type="entry name" value="ANK_REPEAT"/>
    <property type="match status" value="1"/>
</dbReference>
<evidence type="ECO:0000256" key="1">
    <source>
        <dbReference type="PROSITE-ProRule" id="PRU00023"/>
    </source>
</evidence>
<dbReference type="SUPFAM" id="SSF48403">
    <property type="entry name" value="Ankyrin repeat"/>
    <property type="match status" value="1"/>
</dbReference>
<organism evidence="3 4">
    <name type="scientific">Puccinia striiformis f. sp. tritici PST-78</name>
    <dbReference type="NCBI Taxonomy" id="1165861"/>
    <lineage>
        <taxon>Eukaryota</taxon>
        <taxon>Fungi</taxon>
        <taxon>Dikarya</taxon>
        <taxon>Basidiomycota</taxon>
        <taxon>Pucciniomycotina</taxon>
        <taxon>Pucciniomycetes</taxon>
        <taxon>Pucciniales</taxon>
        <taxon>Pucciniaceae</taxon>
        <taxon>Puccinia</taxon>
    </lineage>
</organism>
<dbReference type="PROSITE" id="PS50297">
    <property type="entry name" value="ANK_REP_REGION"/>
    <property type="match status" value="1"/>
</dbReference>
<dbReference type="STRING" id="1165861.A0A0L0VD35"/>
<feature type="compositionally biased region" description="Low complexity" evidence="2">
    <location>
        <begin position="35"/>
        <end position="45"/>
    </location>
</feature>
<protein>
    <submittedName>
        <fullName evidence="3">Uncharacterized protein</fullName>
    </submittedName>
</protein>
<keyword evidence="1" id="KW-0040">ANK repeat</keyword>
<feature type="repeat" description="ANK" evidence="1">
    <location>
        <begin position="120"/>
        <end position="152"/>
    </location>
</feature>
<keyword evidence="4" id="KW-1185">Reference proteome</keyword>
<evidence type="ECO:0000313" key="3">
    <source>
        <dbReference type="EMBL" id="KNE97217.1"/>
    </source>
</evidence>
<sequence length="177" mass="19840">MEYLVQTSRTTTTTEPSKQEEEGEGERDEYGLKHSSSATTTSSSTKEFKIGGSKISKPLPTEQDQQQQSLLDHHHPLLLRLHELILDHHSHVELDQFLSQSSKDCPIPKDYSDLIDGYLNGYTAFHQACDIGDLEIVKCLCRAGVDRQLLDRTDGLSGIELAREAGREEVVEFLADL</sequence>
<evidence type="ECO:0000313" key="4">
    <source>
        <dbReference type="Proteomes" id="UP000054564"/>
    </source>
</evidence>
<proteinExistence type="predicted"/>
<dbReference type="AlphaFoldDB" id="A0A0L0VD35"/>
<dbReference type="InterPro" id="IPR036770">
    <property type="entry name" value="Ankyrin_rpt-contain_sf"/>
</dbReference>
<dbReference type="OrthoDB" id="341259at2759"/>
<accession>A0A0L0VD35</accession>
<reference evidence="4" key="1">
    <citation type="submission" date="2014-03" db="EMBL/GenBank/DDBJ databases">
        <title>The Genome Sequence of Puccinia striiformis f. sp. tritici PST-78.</title>
        <authorList>
            <consortium name="The Broad Institute Genome Sequencing Platform"/>
            <person name="Cuomo C."/>
            <person name="Hulbert S."/>
            <person name="Chen X."/>
            <person name="Walker B."/>
            <person name="Young S.K."/>
            <person name="Zeng Q."/>
            <person name="Gargeya S."/>
            <person name="Fitzgerald M."/>
            <person name="Haas B."/>
            <person name="Abouelleil A."/>
            <person name="Alvarado L."/>
            <person name="Arachchi H.M."/>
            <person name="Berlin A.M."/>
            <person name="Chapman S.B."/>
            <person name="Goldberg J."/>
            <person name="Griggs A."/>
            <person name="Gujja S."/>
            <person name="Hansen M."/>
            <person name="Howarth C."/>
            <person name="Imamovic A."/>
            <person name="Larimer J."/>
            <person name="McCowan C."/>
            <person name="Montmayeur A."/>
            <person name="Murphy C."/>
            <person name="Neiman D."/>
            <person name="Pearson M."/>
            <person name="Priest M."/>
            <person name="Roberts A."/>
            <person name="Saif S."/>
            <person name="Shea T."/>
            <person name="Sisk P."/>
            <person name="Sykes S."/>
            <person name="Wortman J."/>
            <person name="Nusbaum C."/>
            <person name="Birren B."/>
        </authorList>
    </citation>
    <scope>NUCLEOTIDE SEQUENCE [LARGE SCALE GENOMIC DNA]</scope>
    <source>
        <strain evidence="4">race PST-78</strain>
    </source>
</reference>